<evidence type="ECO:0000313" key="3">
    <source>
        <dbReference type="EMBL" id="MDC3984390.1"/>
    </source>
</evidence>
<evidence type="ECO:0000256" key="2">
    <source>
        <dbReference type="SAM" id="SignalP"/>
    </source>
</evidence>
<feature type="region of interest" description="Disordered" evidence="1">
    <location>
        <begin position="29"/>
        <end position="85"/>
    </location>
</feature>
<dbReference type="InterPro" id="IPR011042">
    <property type="entry name" value="6-blade_b-propeller_TolB-like"/>
</dbReference>
<organism evidence="3 4">
    <name type="scientific">Polyangium jinanense</name>
    <dbReference type="NCBI Taxonomy" id="2829994"/>
    <lineage>
        <taxon>Bacteria</taxon>
        <taxon>Pseudomonadati</taxon>
        <taxon>Myxococcota</taxon>
        <taxon>Polyangia</taxon>
        <taxon>Polyangiales</taxon>
        <taxon>Polyangiaceae</taxon>
        <taxon>Polyangium</taxon>
    </lineage>
</organism>
<keyword evidence="4" id="KW-1185">Reference proteome</keyword>
<protein>
    <recommendedName>
        <fullName evidence="5">WD40 repeat protein</fullName>
    </recommendedName>
</protein>
<dbReference type="RefSeq" id="WP_272458949.1">
    <property type="nucleotide sequence ID" value="NZ_JAGTJJ010000020.1"/>
</dbReference>
<comment type="caution">
    <text evidence="3">The sequence shown here is derived from an EMBL/GenBank/DDBJ whole genome shotgun (WGS) entry which is preliminary data.</text>
</comment>
<dbReference type="Proteomes" id="UP001151081">
    <property type="component" value="Unassembled WGS sequence"/>
</dbReference>
<dbReference type="EMBL" id="JAGTJJ010000020">
    <property type="protein sequence ID" value="MDC3984390.1"/>
    <property type="molecule type" value="Genomic_DNA"/>
</dbReference>
<keyword evidence="2" id="KW-0732">Signal</keyword>
<sequence>MKTKLRRDIALFLALASAAALGAAGVSCSSTGGGGSSATQGTGGAGASGSGGSAGSAGAGGEGGDFIGSGPNPNGPFLDFPAGPQIDMGVPAQAPELFQGTPAQPQGGPCVAEPPMEALVPTNWTPLRFEWIAPAGHNVFELRLKVDNQVNELVVYTTATSYTIPADIWSGLAGHSAGRDIKVAVRSAQIDGGQLIAGPFVGTEGVVHVAPVAAPGSIVYWTTGAPGSGKTALKGFSIGDTKVTTVLSPEIVGGDTTCVACHASSPDGALTFFTRDASVGTRTVSARKVDGTAGLPTEIQVSAVALGLLGRQKQTAPTLSEKHYTAQDAVAITVMIDPTLTGNSYELVWTDLHTQDPATGWGILPRVGDTHAPASPTFWHDGTTIAYTTATSSGEGVVTAISDADMTMDIYTVPFNDRQGGNATPLPGASDPAFVEFYPVISPGDTLLAFNRFAPYKLPNGAWADSYDEPMAEVFVVPAKGGEAVRVAGNDPPACVDRKSPGLTNSWPRWAPSAEVFNGKKYYWLTFSSKRRDLNNPQLFVSGVVTTVQADGSEVIDKTYPALYVTSQVPEENNHTPAWDVFQIEPPQ</sequence>
<dbReference type="AlphaFoldDB" id="A0A9X3X8B0"/>
<feature type="signal peptide" evidence="2">
    <location>
        <begin position="1"/>
        <end position="22"/>
    </location>
</feature>
<reference evidence="3 4" key="1">
    <citation type="submission" date="2021-04" db="EMBL/GenBank/DDBJ databases">
        <title>Genome analysis of Polyangium sp.</title>
        <authorList>
            <person name="Li Y."/>
            <person name="Wang J."/>
        </authorList>
    </citation>
    <scope>NUCLEOTIDE SEQUENCE [LARGE SCALE GENOMIC DNA]</scope>
    <source>
        <strain evidence="3 4">SDU14</strain>
    </source>
</reference>
<proteinExistence type="predicted"/>
<name>A0A9X3X8B0_9BACT</name>
<dbReference type="PROSITE" id="PS51257">
    <property type="entry name" value="PROKAR_LIPOPROTEIN"/>
    <property type="match status" value="1"/>
</dbReference>
<dbReference type="Gene3D" id="2.120.10.30">
    <property type="entry name" value="TolB, C-terminal domain"/>
    <property type="match status" value="1"/>
</dbReference>
<evidence type="ECO:0000313" key="4">
    <source>
        <dbReference type="Proteomes" id="UP001151081"/>
    </source>
</evidence>
<feature type="chain" id="PRO_5040807895" description="WD40 repeat protein" evidence="2">
    <location>
        <begin position="23"/>
        <end position="588"/>
    </location>
</feature>
<accession>A0A9X3X8B0</accession>
<evidence type="ECO:0000256" key="1">
    <source>
        <dbReference type="SAM" id="MobiDB-lite"/>
    </source>
</evidence>
<evidence type="ECO:0008006" key="5">
    <source>
        <dbReference type="Google" id="ProtNLM"/>
    </source>
</evidence>
<feature type="compositionally biased region" description="Gly residues" evidence="1">
    <location>
        <begin position="31"/>
        <end position="67"/>
    </location>
</feature>
<gene>
    <name evidence="3" type="ORF">KEG57_28045</name>
</gene>